<evidence type="ECO:0000256" key="12">
    <source>
        <dbReference type="SAM" id="SignalP"/>
    </source>
</evidence>
<keyword evidence="8 10" id="KW-0472">Membrane</keyword>
<dbReference type="InterPro" id="IPR010949">
    <property type="entry name" value="TonB_Hb/transfer/lactofer_rcpt"/>
</dbReference>
<evidence type="ECO:0000256" key="7">
    <source>
        <dbReference type="ARBA" id="ARBA00023077"/>
    </source>
</evidence>
<dbReference type="PROSITE" id="PS52016">
    <property type="entry name" value="TONB_DEPENDENT_REC_3"/>
    <property type="match status" value="1"/>
</dbReference>
<keyword evidence="9 10" id="KW-0998">Cell outer membrane</keyword>
<dbReference type="RefSeq" id="WP_090255102.1">
    <property type="nucleotide sequence ID" value="NZ_FOAA01000017.1"/>
</dbReference>
<dbReference type="Gene3D" id="2.170.130.10">
    <property type="entry name" value="TonB-dependent receptor, plug domain"/>
    <property type="match status" value="1"/>
</dbReference>
<dbReference type="InterPro" id="IPR037066">
    <property type="entry name" value="Plug_dom_sf"/>
</dbReference>
<evidence type="ECO:0000256" key="3">
    <source>
        <dbReference type="ARBA" id="ARBA00022448"/>
    </source>
</evidence>
<protein>
    <submittedName>
        <fullName evidence="15">Hemoglobin/transferrin/lactoferrin receptor protein</fullName>
    </submittedName>
</protein>
<keyword evidence="6 12" id="KW-0732">Signal</keyword>
<evidence type="ECO:0000256" key="6">
    <source>
        <dbReference type="ARBA" id="ARBA00022729"/>
    </source>
</evidence>
<dbReference type="GO" id="GO:0015344">
    <property type="term" value="F:siderophore uptake transmembrane transporter activity"/>
    <property type="evidence" value="ECO:0007669"/>
    <property type="project" value="TreeGrafter"/>
</dbReference>
<evidence type="ECO:0000259" key="13">
    <source>
        <dbReference type="Pfam" id="PF00593"/>
    </source>
</evidence>
<feature type="chain" id="PRO_5011462832" evidence="12">
    <location>
        <begin position="24"/>
        <end position="675"/>
    </location>
</feature>
<evidence type="ECO:0000256" key="5">
    <source>
        <dbReference type="ARBA" id="ARBA00022692"/>
    </source>
</evidence>
<gene>
    <name evidence="15" type="ORF">SAMN05444515_11749</name>
</gene>
<dbReference type="GO" id="GO:0009279">
    <property type="term" value="C:cell outer membrane"/>
    <property type="evidence" value="ECO:0007669"/>
    <property type="project" value="UniProtKB-SubCell"/>
</dbReference>
<dbReference type="InterPro" id="IPR036942">
    <property type="entry name" value="Beta-barrel_TonB_sf"/>
</dbReference>
<dbReference type="Gene3D" id="2.40.170.20">
    <property type="entry name" value="TonB-dependent receptor, beta-barrel domain"/>
    <property type="match status" value="1"/>
</dbReference>
<proteinExistence type="inferred from homology"/>
<reference evidence="16" key="1">
    <citation type="submission" date="2016-10" db="EMBL/GenBank/DDBJ databases">
        <authorList>
            <person name="Varghese N."/>
            <person name="Submissions S."/>
        </authorList>
    </citation>
    <scope>NUCLEOTIDE SEQUENCE [LARGE SCALE GENOMIC DNA]</scope>
    <source>
        <strain evidence="16">DSM 241</strain>
    </source>
</reference>
<evidence type="ECO:0000256" key="4">
    <source>
        <dbReference type="ARBA" id="ARBA00022452"/>
    </source>
</evidence>
<dbReference type="InterPro" id="IPR011276">
    <property type="entry name" value="TonB_haem/Hb_rcpt"/>
</dbReference>
<dbReference type="NCBIfam" id="TIGR01786">
    <property type="entry name" value="TonB-hemlactrns"/>
    <property type="match status" value="1"/>
</dbReference>
<dbReference type="SUPFAM" id="SSF56935">
    <property type="entry name" value="Porins"/>
    <property type="match status" value="1"/>
</dbReference>
<feature type="signal peptide" evidence="12">
    <location>
        <begin position="1"/>
        <end position="23"/>
    </location>
</feature>
<dbReference type="InterPro" id="IPR012910">
    <property type="entry name" value="Plug_dom"/>
</dbReference>
<dbReference type="PANTHER" id="PTHR30069">
    <property type="entry name" value="TONB-DEPENDENT OUTER MEMBRANE RECEPTOR"/>
    <property type="match status" value="1"/>
</dbReference>
<dbReference type="Pfam" id="PF07715">
    <property type="entry name" value="Plug"/>
    <property type="match status" value="1"/>
</dbReference>
<keyword evidence="4 10" id="KW-1134">Transmembrane beta strand</keyword>
<sequence>MPQHRYTVPVIAASLTLALPAHADTRPDHEQVASLTLPTIMVESTRVPTALDQLGAPVAVRDRATLNRDQATDLADVLNRMPGVDTSGGPRTTALQPVIRGLGGERVVIRVDGARQNFASGHKGRAFLDPFLLEQAEVLRGPASSLYGSGALGGVVNFRTRDPENFLGDDAFGGRITAGYQDQGSQQLLSAIVAGQGERGSWLGSILQRDQSDLEDGDGDTIRFTGDDIASGLIKGTLRPAPYHRLTLSLQGFRDDHEIPSNATASGTGGGSAGIIVDRRTDSRTQTLRYQFTPDNDWVNLDATVYGNQVELEETRVDTERYDETRLRTVGLDMTNTTWLRTGAVDHELLVGLEHYRDRQRGRRDGDRRPQYPDARQDTTGVFITDRILIGERWEVSPGLRYDRFHKDADDQPSITESEWSGQLTATFMVAPGWDLFGGYSEAFRAPSLTNLYVGGVHFGNNFFEPNPDLKPEKARNKELGLSYHGQGIWQAQDQVRARLSIYQNDVEDFIDQRVEMEMPTFGPPIPGGRTYFENVQDARLRGQELEFQYLNPDYFVAMNAGRIRGDNRTDGEPLSGIPADSLSLEGGIHIMDGQLTLGGRLTRSWSQDRVPDGTESTDGYTLTDLFLTLQPEAAGERLRLDFGVDNVTDKTYRPHLAAINDPGRNVKVQASYRF</sequence>
<feature type="domain" description="TonB-dependent receptor-like beta-barrel" evidence="13">
    <location>
        <begin position="245"/>
        <end position="648"/>
    </location>
</feature>
<evidence type="ECO:0000313" key="15">
    <source>
        <dbReference type="EMBL" id="SEL46799.1"/>
    </source>
</evidence>
<dbReference type="EMBL" id="FOAA01000017">
    <property type="protein sequence ID" value="SEL46799.1"/>
    <property type="molecule type" value="Genomic_DNA"/>
</dbReference>
<keyword evidence="16" id="KW-1185">Reference proteome</keyword>
<evidence type="ECO:0000256" key="9">
    <source>
        <dbReference type="ARBA" id="ARBA00023237"/>
    </source>
</evidence>
<dbReference type="STRING" id="1396821.SAMN05444515_11749"/>
<dbReference type="NCBIfam" id="TIGR01785">
    <property type="entry name" value="TonB-hemin"/>
    <property type="match status" value="1"/>
</dbReference>
<accession>A0A1H7QG68</accession>
<dbReference type="PANTHER" id="PTHR30069:SF41">
    <property type="entry name" value="HEME_HEMOPEXIN UTILIZATION PROTEIN C"/>
    <property type="match status" value="1"/>
</dbReference>
<dbReference type="InterPro" id="IPR000531">
    <property type="entry name" value="Beta-barrel_TonB"/>
</dbReference>
<comment type="similarity">
    <text evidence="2 10 11">Belongs to the TonB-dependent receptor family.</text>
</comment>
<dbReference type="Proteomes" id="UP000199256">
    <property type="component" value="Unassembled WGS sequence"/>
</dbReference>
<comment type="subcellular location">
    <subcellularLocation>
        <location evidence="1 10">Cell outer membrane</location>
        <topology evidence="1 10">Multi-pass membrane protein</topology>
    </subcellularLocation>
</comment>
<evidence type="ECO:0000256" key="2">
    <source>
        <dbReference type="ARBA" id="ARBA00009810"/>
    </source>
</evidence>
<dbReference type="GO" id="GO:0044718">
    <property type="term" value="P:siderophore transmembrane transport"/>
    <property type="evidence" value="ECO:0007669"/>
    <property type="project" value="TreeGrafter"/>
</dbReference>
<keyword evidence="15" id="KW-0675">Receptor</keyword>
<organism evidence="15 16">
    <name type="scientific">Ectothiorhodospira marina</name>
    <dbReference type="NCBI Taxonomy" id="1396821"/>
    <lineage>
        <taxon>Bacteria</taxon>
        <taxon>Pseudomonadati</taxon>
        <taxon>Pseudomonadota</taxon>
        <taxon>Gammaproteobacteria</taxon>
        <taxon>Chromatiales</taxon>
        <taxon>Ectothiorhodospiraceae</taxon>
        <taxon>Ectothiorhodospira</taxon>
    </lineage>
</organism>
<dbReference type="AlphaFoldDB" id="A0A1H7QG68"/>
<dbReference type="OrthoDB" id="9815954at2"/>
<keyword evidence="3 10" id="KW-0813">Transport</keyword>
<dbReference type="CDD" id="cd01347">
    <property type="entry name" value="ligand_gated_channel"/>
    <property type="match status" value="1"/>
</dbReference>
<evidence type="ECO:0000313" key="16">
    <source>
        <dbReference type="Proteomes" id="UP000199256"/>
    </source>
</evidence>
<evidence type="ECO:0000256" key="11">
    <source>
        <dbReference type="RuleBase" id="RU003357"/>
    </source>
</evidence>
<feature type="domain" description="TonB-dependent receptor plug" evidence="14">
    <location>
        <begin position="54"/>
        <end position="155"/>
    </location>
</feature>
<evidence type="ECO:0000259" key="14">
    <source>
        <dbReference type="Pfam" id="PF07715"/>
    </source>
</evidence>
<name>A0A1H7QG68_9GAMM</name>
<dbReference type="InterPro" id="IPR039426">
    <property type="entry name" value="TonB-dep_rcpt-like"/>
</dbReference>
<keyword evidence="7 11" id="KW-0798">TonB box</keyword>
<keyword evidence="5 10" id="KW-0812">Transmembrane</keyword>
<evidence type="ECO:0000256" key="8">
    <source>
        <dbReference type="ARBA" id="ARBA00023136"/>
    </source>
</evidence>
<dbReference type="GO" id="GO:0015232">
    <property type="term" value="F:heme transmembrane transporter activity"/>
    <property type="evidence" value="ECO:0007669"/>
    <property type="project" value="InterPro"/>
</dbReference>
<evidence type="ECO:0000256" key="10">
    <source>
        <dbReference type="PROSITE-ProRule" id="PRU01360"/>
    </source>
</evidence>
<evidence type="ECO:0000256" key="1">
    <source>
        <dbReference type="ARBA" id="ARBA00004571"/>
    </source>
</evidence>
<dbReference type="Pfam" id="PF00593">
    <property type="entry name" value="TonB_dep_Rec_b-barrel"/>
    <property type="match status" value="1"/>
</dbReference>